<feature type="domain" description="C2H2-type" evidence="8">
    <location>
        <begin position="1999"/>
        <end position="2026"/>
    </location>
</feature>
<name>A0AAE0RCW5_9TELE</name>
<proteinExistence type="predicted"/>
<evidence type="ECO:0000256" key="3">
    <source>
        <dbReference type="ARBA" id="ARBA00022771"/>
    </source>
</evidence>
<dbReference type="GO" id="GO:0005634">
    <property type="term" value="C:nucleus"/>
    <property type="evidence" value="ECO:0007669"/>
    <property type="project" value="TreeGrafter"/>
</dbReference>
<evidence type="ECO:0000256" key="2">
    <source>
        <dbReference type="ARBA" id="ARBA00022737"/>
    </source>
</evidence>
<feature type="region of interest" description="Disordered" evidence="7">
    <location>
        <begin position="644"/>
        <end position="688"/>
    </location>
</feature>
<feature type="domain" description="C2H2-type" evidence="8">
    <location>
        <begin position="2160"/>
        <end position="2188"/>
    </location>
</feature>
<dbReference type="Proteomes" id="UP001274896">
    <property type="component" value="Unassembled WGS sequence"/>
</dbReference>
<accession>A0AAE0RCW5</accession>
<dbReference type="SMART" id="SM00355">
    <property type="entry name" value="ZnF_C2H2"/>
    <property type="match status" value="13"/>
</dbReference>
<evidence type="ECO:0000256" key="7">
    <source>
        <dbReference type="SAM" id="MobiDB-lite"/>
    </source>
</evidence>
<dbReference type="PANTHER" id="PTHR24393:SF5">
    <property type="entry name" value="HISTONE-LYSINE N-METHYLTRANSFERASE PRDM16"/>
    <property type="match status" value="1"/>
</dbReference>
<dbReference type="InterPro" id="IPR013087">
    <property type="entry name" value="Znf_C2H2_type"/>
</dbReference>
<feature type="compositionally biased region" description="Polar residues" evidence="7">
    <location>
        <begin position="1377"/>
        <end position="1394"/>
    </location>
</feature>
<feature type="region of interest" description="Disordered" evidence="7">
    <location>
        <begin position="702"/>
        <end position="721"/>
    </location>
</feature>
<evidence type="ECO:0000313" key="9">
    <source>
        <dbReference type="EMBL" id="KAK3550656.1"/>
    </source>
</evidence>
<feature type="region of interest" description="Disordered" evidence="7">
    <location>
        <begin position="2062"/>
        <end position="2196"/>
    </location>
</feature>
<feature type="compositionally biased region" description="Basic and acidic residues" evidence="7">
    <location>
        <begin position="2088"/>
        <end position="2105"/>
    </location>
</feature>
<feature type="region of interest" description="Disordered" evidence="7">
    <location>
        <begin position="1377"/>
        <end position="1416"/>
    </location>
</feature>
<feature type="domain" description="C2H2-type" evidence="8">
    <location>
        <begin position="2189"/>
        <end position="2217"/>
    </location>
</feature>
<keyword evidence="1" id="KW-0479">Metal-binding</keyword>
<feature type="region of interest" description="Disordered" evidence="7">
    <location>
        <begin position="1100"/>
        <end position="1154"/>
    </location>
</feature>
<sequence length="2252" mass="249955">MELASQSVNDLFLSKGDLSLALEHVAPAETALDHTVQDITAQIIGLGEGKLDLYVPSEAIIEPISPAEVMPEESALAMTPYESMENGMTVHPLQSNHASDPGLPNELIAISSSVSDSNPSEAPEDSAVRTAIAPSCDMSLGDLTAHGETGISTEDASVKRLIPPKKDRMDPLKMDMSKPTVIPLTSSQLSLQCLECHIIFSDDKSKQRHLKMNHPTEYEQCMLGDALFACYVCDQHFTCSTDLMAHQRSHTEKQPFKCPICGEAFGRSSELTSHKKVHYNKEGYTCSDCGKHFKTLTLLKYHQRVHTGERPYVCIHKECGKRFIMPKALQKHLEAHEKEETEGVENLANATCKTRKRRNKCLSSRKYACPQCNDFFKTAKSMLHHNKTKHSQCSNILPSNSAVTAGSPCVATLTEVVQLPLPHMDTNGQAAQQIGTLEVEQIKRLIEKMGNVQKVNQLVILGLDQLPLQAQSAGMQQPQGLIQPLHFDFTQPIVQQVVLQPAWDKKGHEGTSAGNEQDTLLESLELEVAVEQKKTEVQDETTISAECPEKQVTVAESNITGVQENDIRYELLPELTEKDILPPQLEASHQLMLTTEEQQGQHVIDVKTPEKGNDSSLAVITDFESKVTSEKEFVTKPTDIIVSENTSTNAEPSQTASEAADSLTETETQTVQGNVVSPDMTNTSEDPLSLKPSEALCSLVEPEPQTEQGNLDELDKTSNDAESQCQKAMEATDSLVELRPKNEQRNFNLDNAEEIEAQPEQQHLQEILSSEEQMLQVSKPSLGNVQHDQERSHLEQGPCSESNAQQSRVEPEDQTLLAEDSLYIKKTLPIKKKRSKKQVKFQYLENQDGVAKSTLSITSNQKNKTVSKTPKKQEKTKKHFGSKQNKKKYSKKKLLNISQTSVYNDQQDTDPKNVPGLSHNEIEKLKQKHKKGRKTEKSAGLIQALKLPSEKKVMKVSEQADRGKPQKRKFENHRDSVNKGKSTQETQQEETPVPKKKKAGKIPEAASQKKAKDNITVNKVNKKSHKIVKQREKNKNVSETLVIDQIKQQALLLLKGHKQPQLKVHKLDAKTTGLDHQLIHKSQTKEIYGYETTVEQAKEEIQNKPLQAPSQKKKKAKALGKKSKVDSKQSSYVQTSPVKGDSPPGVKQKVVRKRKSPAKIDQEIALSPPYSRLIIGCHDCGKSFSEVSALQEHMALLHSENAAHQSVVPCDVSEMSTVNLKPNEIMLTNAVHSSGFEIHVPTDWDVDSEMREIGLGDEHRNEHRLSFPALSPSPSFPMTTTFVEEEGKQYDNLSQEPSLGYKKAVSKNSDCPLEINESKIGEQDVHSLPPVSLSDPQKSMEDEEALPLAVNFEDKHGEGSHISTKLCSSHKVPDIQEGQTRHNTLSPSFAQKQLPTKPVNPASTYNAESHETEQTDIKQEADEIAVQTVASQTNTSMTKGKRGRGNKSRGKRQLGKRRSGEKRHTEEANEEDCQVVFELYSLTGNSEENNEEILQKRKSINATAESMHPAMKESSEAPEVHVLPQPLTASDLEMMNSENSSLMQKSGEHDKNSASSSFKRGRNSVSGMRGQGNLQSENRSSSVGTSAAVKIETSLSALTSNDVQANDGDFLQGVQMILVKAEDQQISNDPHILQEAQHVQTNRNAGLEKHPDRPTVGISSGSPTVAQSTAKHCIFYPVKEEEREMLVEPQVNNQGTSGSEVLEERTGPWGVHGLEESEIRIGCSQMEMHHNLYSSTDEGSVGAEQQSTEDILEFLSQTSDMEDIDGVHSEPEAETHIMSCYHGIYANGTVRQCEIASTEQHAKTSKNAGCPEADDQLAGSKEHCEPIDYFIRYFSWSIWKDIAACTQQTSKSPKPVTEKEVAQFVGIHIAMGTLKTIFIVCMFLTPVEDLHIVPLYRMDSDILKIEEIVMGGGEAAPPADVNPEKAGKPYTTIIIQEPSPAPVLQSYQHESLQCFQCFITFCNSKAKERHMKKSHREEYKQQLQQLTTHRRQVCPERQFVCKECNETFRSPALLRTHRLAQHPARPDGDDTDDPSKTHRCGKCGRGFEEESELLHHQENHAANQHCNGSGPVKRRGRPPKAETSSATVEKKQKRSENEMAEKSEDTPPAAAAAPVAAEAKPKMEGRRGRPPKSASQDPKAEENKSDSKKTKAVSSTARQIPCPECDHVFSSPAQLRAHKKEKHTQRKAHPCQECEESFNRAEQLEAHMARAHKAGRYSCSTCGKSFGRESNLKAHQQSHGKEDEKSAGGSKR</sequence>
<feature type="domain" description="C2H2-type" evidence="8">
    <location>
        <begin position="284"/>
        <end position="311"/>
    </location>
</feature>
<dbReference type="FunFam" id="3.30.160.60:FF:000100">
    <property type="entry name" value="Zinc finger 45-like"/>
    <property type="match status" value="1"/>
</dbReference>
<feature type="domain" description="C2H2-type" evidence="8">
    <location>
        <begin position="367"/>
        <end position="391"/>
    </location>
</feature>
<keyword evidence="4" id="KW-0862">Zinc</keyword>
<dbReference type="SMART" id="SM00384">
    <property type="entry name" value="AT_hook"/>
    <property type="match status" value="2"/>
</dbReference>
<dbReference type="FunFam" id="3.30.160.60:FF:002343">
    <property type="entry name" value="Zinc finger protein 33A"/>
    <property type="match status" value="1"/>
</dbReference>
<feature type="compositionally biased region" description="Polar residues" evidence="7">
    <location>
        <begin position="1553"/>
        <end position="1585"/>
    </location>
</feature>
<feature type="compositionally biased region" description="Polar residues" evidence="7">
    <location>
        <begin position="855"/>
        <end position="867"/>
    </location>
</feature>
<dbReference type="GO" id="GO:0000978">
    <property type="term" value="F:RNA polymerase II cis-regulatory region sequence-specific DNA binding"/>
    <property type="evidence" value="ECO:0007669"/>
    <property type="project" value="TreeGrafter"/>
</dbReference>
<feature type="domain" description="C2H2-type" evidence="8">
    <location>
        <begin position="2217"/>
        <end position="2244"/>
    </location>
</feature>
<gene>
    <name evidence="9" type="ORF">QTP70_002355</name>
</gene>
<keyword evidence="10" id="KW-1185">Reference proteome</keyword>
<feature type="compositionally biased region" description="Basic and acidic residues" evidence="7">
    <location>
        <begin position="2138"/>
        <end position="2149"/>
    </location>
</feature>
<dbReference type="GO" id="GO:0001228">
    <property type="term" value="F:DNA-binding transcription activator activity, RNA polymerase II-specific"/>
    <property type="evidence" value="ECO:0007669"/>
    <property type="project" value="TreeGrafter"/>
</dbReference>
<dbReference type="InterPro" id="IPR036236">
    <property type="entry name" value="Znf_C2H2_sf"/>
</dbReference>
<feature type="compositionally biased region" description="Basic residues" evidence="7">
    <location>
        <begin position="874"/>
        <end position="894"/>
    </location>
</feature>
<dbReference type="InterPro" id="IPR017956">
    <property type="entry name" value="AT_hook_DNA-bd_motif"/>
</dbReference>
<dbReference type="GO" id="GO:0008270">
    <property type="term" value="F:zinc ion binding"/>
    <property type="evidence" value="ECO:0007669"/>
    <property type="project" value="UniProtKB-KW"/>
</dbReference>
<dbReference type="Pfam" id="PF00096">
    <property type="entry name" value="zf-C2H2"/>
    <property type="match status" value="7"/>
</dbReference>
<evidence type="ECO:0000256" key="1">
    <source>
        <dbReference type="ARBA" id="ARBA00022723"/>
    </source>
</evidence>
<feature type="domain" description="C2H2-type" evidence="8">
    <location>
        <begin position="2038"/>
        <end position="2065"/>
    </location>
</feature>
<keyword evidence="5" id="KW-0539">Nucleus</keyword>
<feature type="compositionally biased region" description="Polar residues" evidence="7">
    <location>
        <begin position="979"/>
        <end position="990"/>
    </location>
</feature>
<dbReference type="PANTHER" id="PTHR24393">
    <property type="entry name" value="ZINC FINGER PROTEIN"/>
    <property type="match status" value="1"/>
</dbReference>
<feature type="region of interest" description="Disordered" evidence="7">
    <location>
        <begin position="2230"/>
        <end position="2252"/>
    </location>
</feature>
<feature type="region of interest" description="Disordered" evidence="7">
    <location>
        <begin position="1538"/>
        <end position="1585"/>
    </location>
</feature>
<evidence type="ECO:0000256" key="6">
    <source>
        <dbReference type="PROSITE-ProRule" id="PRU00042"/>
    </source>
</evidence>
<keyword evidence="3 6" id="KW-0863">Zinc-finger</keyword>
<feature type="region of interest" description="Disordered" evidence="7">
    <location>
        <begin position="855"/>
        <end position="1014"/>
    </location>
</feature>
<dbReference type="Gene3D" id="3.30.160.60">
    <property type="entry name" value="Classic Zinc Finger"/>
    <property type="match status" value="7"/>
</dbReference>
<reference evidence="9" key="1">
    <citation type="submission" date="2023-06" db="EMBL/GenBank/DDBJ databases">
        <title>Male Hemibagrus guttatus genome.</title>
        <authorList>
            <person name="Bian C."/>
        </authorList>
    </citation>
    <scope>NUCLEOTIDE SEQUENCE</scope>
    <source>
        <strain evidence="9">Male_cb2023</strain>
        <tissue evidence="9">Muscle</tissue>
    </source>
</reference>
<feature type="compositionally biased region" description="Basic and acidic residues" evidence="7">
    <location>
        <begin position="2024"/>
        <end position="2036"/>
    </location>
</feature>
<feature type="domain" description="C2H2-type" evidence="8">
    <location>
        <begin position="228"/>
        <end position="255"/>
    </location>
</feature>
<feature type="region of interest" description="Disordered" evidence="7">
    <location>
        <begin position="780"/>
        <end position="814"/>
    </location>
</feature>
<feature type="domain" description="C2H2-type" evidence="8">
    <location>
        <begin position="312"/>
        <end position="341"/>
    </location>
</feature>
<feature type="region of interest" description="Disordered" evidence="7">
    <location>
        <begin position="2015"/>
        <end position="2043"/>
    </location>
</feature>
<protein>
    <recommendedName>
        <fullName evidence="8">C2H2-type domain-containing protein</fullName>
    </recommendedName>
</protein>
<evidence type="ECO:0000259" key="8">
    <source>
        <dbReference type="PROSITE" id="PS50157"/>
    </source>
</evidence>
<feature type="compositionally biased region" description="Polar residues" evidence="7">
    <location>
        <begin position="644"/>
        <end position="686"/>
    </location>
</feature>
<feature type="compositionally biased region" description="Basic residues" evidence="7">
    <location>
        <begin position="1439"/>
        <end position="1461"/>
    </location>
</feature>
<evidence type="ECO:0000256" key="5">
    <source>
        <dbReference type="ARBA" id="ARBA00023242"/>
    </source>
</evidence>
<dbReference type="PROSITE" id="PS00028">
    <property type="entry name" value="ZINC_FINGER_C2H2_1"/>
    <property type="match status" value="12"/>
</dbReference>
<dbReference type="EMBL" id="JAUCMX010000003">
    <property type="protein sequence ID" value="KAK3550656.1"/>
    <property type="molecule type" value="Genomic_DNA"/>
</dbReference>
<feature type="domain" description="C2H2-type" evidence="8">
    <location>
        <begin position="1175"/>
        <end position="1203"/>
    </location>
</feature>
<feature type="compositionally biased region" description="Polar residues" evidence="7">
    <location>
        <begin position="799"/>
        <end position="808"/>
    </location>
</feature>
<keyword evidence="2" id="KW-0677">Repeat</keyword>
<feature type="compositionally biased region" description="Basic residues" evidence="7">
    <location>
        <begin position="1111"/>
        <end position="1122"/>
    </location>
</feature>
<dbReference type="PROSITE" id="PS50157">
    <property type="entry name" value="ZINC_FINGER_C2H2_2"/>
    <property type="match status" value="11"/>
</dbReference>
<feature type="compositionally biased region" description="Polar residues" evidence="7">
    <location>
        <begin position="1429"/>
        <end position="1438"/>
    </location>
</feature>
<feature type="compositionally biased region" description="Polar residues" evidence="7">
    <location>
        <begin position="1128"/>
        <end position="1137"/>
    </location>
</feature>
<evidence type="ECO:0000313" key="10">
    <source>
        <dbReference type="Proteomes" id="UP001274896"/>
    </source>
</evidence>
<dbReference type="SUPFAM" id="SSF57667">
    <property type="entry name" value="beta-beta-alpha zinc fingers"/>
    <property type="match status" value="5"/>
</dbReference>
<evidence type="ECO:0000256" key="4">
    <source>
        <dbReference type="ARBA" id="ARBA00022833"/>
    </source>
</evidence>
<dbReference type="FunFam" id="3.30.160.60:FF:000446">
    <property type="entry name" value="Zinc finger protein"/>
    <property type="match status" value="1"/>
</dbReference>
<feature type="compositionally biased region" description="Basic and acidic residues" evidence="7">
    <location>
        <begin position="948"/>
        <end position="978"/>
    </location>
</feature>
<feature type="compositionally biased region" description="Low complexity" evidence="7">
    <location>
        <begin position="2107"/>
        <end position="2118"/>
    </location>
</feature>
<feature type="compositionally biased region" description="Basic residues" evidence="7">
    <location>
        <begin position="2176"/>
        <end position="2189"/>
    </location>
</feature>
<comment type="caution">
    <text evidence="9">The sequence shown here is derived from an EMBL/GenBank/DDBJ whole genome shotgun (WGS) entry which is preliminary data.</text>
</comment>
<feature type="compositionally biased region" description="Polar residues" evidence="7">
    <location>
        <begin position="897"/>
        <end position="906"/>
    </location>
</feature>
<organism evidence="9 10">
    <name type="scientific">Hemibagrus guttatus</name>
    <dbReference type="NCBI Taxonomy" id="175788"/>
    <lineage>
        <taxon>Eukaryota</taxon>
        <taxon>Metazoa</taxon>
        <taxon>Chordata</taxon>
        <taxon>Craniata</taxon>
        <taxon>Vertebrata</taxon>
        <taxon>Euteleostomi</taxon>
        <taxon>Actinopterygii</taxon>
        <taxon>Neopterygii</taxon>
        <taxon>Teleostei</taxon>
        <taxon>Ostariophysi</taxon>
        <taxon>Siluriformes</taxon>
        <taxon>Bagridae</taxon>
        <taxon>Hemibagrus</taxon>
    </lineage>
</organism>
<feature type="region of interest" description="Disordered" evidence="7">
    <location>
        <begin position="1429"/>
        <end position="1469"/>
    </location>
</feature>
<feature type="domain" description="C2H2-type" evidence="8">
    <location>
        <begin position="256"/>
        <end position="283"/>
    </location>
</feature>